<gene>
    <name evidence="1" type="ORF">ACFFP0_24705</name>
</gene>
<evidence type="ECO:0000313" key="2">
    <source>
        <dbReference type="Proteomes" id="UP001589692"/>
    </source>
</evidence>
<accession>A0ABV6ANE1</accession>
<dbReference type="RefSeq" id="WP_377264879.1">
    <property type="nucleotide sequence ID" value="NZ_JBHMAA010000032.1"/>
</dbReference>
<protein>
    <submittedName>
        <fullName evidence="1">Uncharacterized protein</fullName>
    </submittedName>
</protein>
<name>A0ABV6ANE1_9HYPH</name>
<reference evidence="1 2" key="1">
    <citation type="submission" date="2024-09" db="EMBL/GenBank/DDBJ databases">
        <authorList>
            <person name="Sun Q."/>
            <person name="Mori K."/>
        </authorList>
    </citation>
    <scope>NUCLEOTIDE SEQUENCE [LARGE SCALE GENOMIC DNA]</scope>
    <source>
        <strain evidence="1 2">TBRC 4938</strain>
    </source>
</reference>
<organism evidence="1 2">
    <name type="scientific">Rhizobium puerariae</name>
    <dbReference type="NCBI Taxonomy" id="1585791"/>
    <lineage>
        <taxon>Bacteria</taxon>
        <taxon>Pseudomonadati</taxon>
        <taxon>Pseudomonadota</taxon>
        <taxon>Alphaproteobacteria</taxon>
        <taxon>Hyphomicrobiales</taxon>
        <taxon>Rhizobiaceae</taxon>
        <taxon>Rhizobium/Agrobacterium group</taxon>
        <taxon>Rhizobium</taxon>
    </lineage>
</organism>
<proteinExistence type="predicted"/>
<keyword evidence="2" id="KW-1185">Reference proteome</keyword>
<sequence length="127" mass="14166">MSEKASEKSEMSSVDFASTALKRHIAPRSCGESVKDRIRVAAARLNWSFTRTKDVWYADPRVSISAEELRAIEEKAGVKFGRAQIRSIDELIARADALLDGPEADFHRPFVAAFRSFIVALGIEDRP</sequence>
<dbReference type="Proteomes" id="UP001589692">
    <property type="component" value="Unassembled WGS sequence"/>
</dbReference>
<comment type="caution">
    <text evidence="1">The sequence shown here is derived from an EMBL/GenBank/DDBJ whole genome shotgun (WGS) entry which is preliminary data.</text>
</comment>
<dbReference type="EMBL" id="JBHMAA010000032">
    <property type="protein sequence ID" value="MFB9952062.1"/>
    <property type="molecule type" value="Genomic_DNA"/>
</dbReference>
<evidence type="ECO:0000313" key="1">
    <source>
        <dbReference type="EMBL" id="MFB9952062.1"/>
    </source>
</evidence>